<evidence type="ECO:0000313" key="2">
    <source>
        <dbReference type="Proteomes" id="UP000245055"/>
    </source>
</evidence>
<proteinExistence type="predicted"/>
<evidence type="ECO:0000313" key="1">
    <source>
        <dbReference type="EMBL" id="PWD75150.1"/>
    </source>
</evidence>
<sequence length="67" mass="8391">MLLYEYCYQVIVRQISENYFYHALFLSRIIFIKLHRLAFIWVIRLSASIFRKNWEPNLIFPFRCWIS</sequence>
<reference evidence="1 2" key="1">
    <citation type="submission" date="2018-05" db="EMBL/GenBank/DDBJ databases">
        <title>Genomic diversity of pathogens causing Blackleg of Potato in Pakistan.</title>
        <authorList>
            <person name="Sarfraz S."/>
            <person name="Riaz K."/>
            <person name="Oulghazi S."/>
            <person name="Cigna J."/>
            <person name="Sahi S.T."/>
            <person name="Khan S.H."/>
            <person name="Hameed A."/>
            <person name="Faure D."/>
        </authorList>
    </citation>
    <scope>NUCLEOTIDE SEQUENCE [LARGE SCALE GENOMIC DNA]</scope>
    <source>
        <strain evidence="1 2">SS70</strain>
    </source>
</reference>
<accession>A0AAX1CAK4</accession>
<organism evidence="1 2">
    <name type="scientific">Dickeya dianthicola</name>
    <dbReference type="NCBI Taxonomy" id="204039"/>
    <lineage>
        <taxon>Bacteria</taxon>
        <taxon>Pseudomonadati</taxon>
        <taxon>Pseudomonadota</taxon>
        <taxon>Gammaproteobacteria</taxon>
        <taxon>Enterobacterales</taxon>
        <taxon>Pectobacteriaceae</taxon>
        <taxon>Dickeya</taxon>
    </lineage>
</organism>
<name>A0AAX1CAK4_9GAMM</name>
<gene>
    <name evidence="1" type="ORF">DF213_03290</name>
</gene>
<comment type="caution">
    <text evidence="1">The sequence shown here is derived from an EMBL/GenBank/DDBJ whole genome shotgun (WGS) entry which is preliminary data.</text>
</comment>
<dbReference type="AlphaFoldDB" id="A0AAX1CAK4"/>
<protein>
    <submittedName>
        <fullName evidence="1">Uncharacterized protein</fullName>
    </submittedName>
</protein>
<dbReference type="Proteomes" id="UP000245055">
    <property type="component" value="Unassembled WGS sequence"/>
</dbReference>
<dbReference type="EMBL" id="QESZ01000004">
    <property type="protein sequence ID" value="PWD75150.1"/>
    <property type="molecule type" value="Genomic_DNA"/>
</dbReference>